<evidence type="ECO:0000256" key="1">
    <source>
        <dbReference type="ARBA" id="ARBA00004141"/>
    </source>
</evidence>
<evidence type="ECO:0000256" key="6">
    <source>
        <dbReference type="SAM" id="Phobius"/>
    </source>
</evidence>
<feature type="transmembrane region" description="Helical" evidence="6">
    <location>
        <begin position="39"/>
        <end position="59"/>
    </location>
</feature>
<dbReference type="Pfam" id="PF01040">
    <property type="entry name" value="UbiA"/>
    <property type="match status" value="1"/>
</dbReference>
<evidence type="ECO:0000256" key="4">
    <source>
        <dbReference type="ARBA" id="ARBA00022989"/>
    </source>
</evidence>
<keyword evidence="2" id="KW-1003">Cell membrane</keyword>
<keyword evidence="5 6" id="KW-0472">Membrane</keyword>
<dbReference type="Proteomes" id="UP000018445">
    <property type="component" value="Unassembled WGS sequence"/>
</dbReference>
<dbReference type="GeneID" id="58193736"/>
<comment type="subcellular location">
    <subcellularLocation>
        <location evidence="1">Membrane</location>
        <topology evidence="1">Multi-pass membrane protein</topology>
    </subcellularLocation>
</comment>
<organism evidence="7 8">
    <name type="scientific">Acinetobacter venetianus (strain ATCC 31012 / DSM 23050 / BCRC 14357 / CCUG 45561 / CIP 110063 / KCTC 2702 / LMG 19082 / RAG-1)</name>
    <dbReference type="NCBI Taxonomy" id="1191460"/>
    <lineage>
        <taxon>Bacteria</taxon>
        <taxon>Pseudomonadati</taxon>
        <taxon>Pseudomonadota</taxon>
        <taxon>Gammaproteobacteria</taxon>
        <taxon>Moraxellales</taxon>
        <taxon>Moraxellaceae</taxon>
        <taxon>Acinetobacter</taxon>
    </lineage>
</organism>
<evidence type="ECO:0000313" key="7">
    <source>
        <dbReference type="EMBL" id="ENV38077.1"/>
    </source>
</evidence>
<feature type="transmembrane region" description="Helical" evidence="6">
    <location>
        <begin position="161"/>
        <end position="177"/>
    </location>
</feature>
<proteinExistence type="predicted"/>
<feature type="transmembrane region" description="Helical" evidence="6">
    <location>
        <begin position="197"/>
        <end position="220"/>
    </location>
</feature>
<dbReference type="OrthoDB" id="9803632at2"/>
<evidence type="ECO:0000256" key="3">
    <source>
        <dbReference type="ARBA" id="ARBA00022692"/>
    </source>
</evidence>
<sequence length="284" mass="32188">MSSTFWGLIKLCRPKQWIKNLFVLAPLLFAGLFTDFNSIISAFTAMLLFCIASSATYILNDLKDIEKDRLHPKKSKTRPLASGAVIPKQAKILMFAFYIFLAISSFFFPLILAVIVSYLLLNFLYSHYLKHQPVLDIFTIAIGFVLRVYAGAVAINVPVSSWMFITTLCLALYLASIKRRQELTAHGVTSRKSLESYSLYLLNRYAEMSAIGALLFYSIFVMSERPKLVITIPLVIFGMFRYWYITDIHNEGESPTDAILSDKQLLITGSLWIITCIYGLLLAK</sequence>
<feature type="transmembrane region" description="Helical" evidence="6">
    <location>
        <begin position="265"/>
        <end position="283"/>
    </location>
</feature>
<dbReference type="RefSeq" id="WP_004877806.1">
    <property type="nucleotide sequence ID" value="NZ_AKIQ01000043.1"/>
</dbReference>
<reference evidence="7 8" key="1">
    <citation type="submission" date="2013-02" db="EMBL/GenBank/DDBJ databases">
        <title>The Genome Sequence of Acinetobacter venetianus CIP 110063.</title>
        <authorList>
            <consortium name="The Broad Institute Genome Sequencing Platform"/>
            <consortium name="The Broad Institute Genome Sequencing Center for Infectious Disease"/>
            <person name="Cerqueira G."/>
            <person name="Feldgarden M."/>
            <person name="Courvalin P."/>
            <person name="Perichon B."/>
            <person name="Grillot-Courvalin C."/>
            <person name="Clermont D."/>
            <person name="Rocha E."/>
            <person name="Yoon E.-J."/>
            <person name="Nemec A."/>
            <person name="Walker B."/>
            <person name="Young S.K."/>
            <person name="Zeng Q."/>
            <person name="Gargeya S."/>
            <person name="Fitzgerald M."/>
            <person name="Haas B."/>
            <person name="Abouelleil A."/>
            <person name="Alvarado L."/>
            <person name="Arachchi H.M."/>
            <person name="Berlin A.M."/>
            <person name="Chapman S.B."/>
            <person name="Dewar J."/>
            <person name="Goldberg J."/>
            <person name="Griggs A."/>
            <person name="Gujja S."/>
            <person name="Hansen M."/>
            <person name="Howarth C."/>
            <person name="Imamovic A."/>
            <person name="Larimer J."/>
            <person name="McCowan C."/>
            <person name="Murphy C."/>
            <person name="Neiman D."/>
            <person name="Pearson M."/>
            <person name="Priest M."/>
            <person name="Roberts A."/>
            <person name="Saif S."/>
            <person name="Shea T."/>
            <person name="Sisk P."/>
            <person name="Sykes S."/>
            <person name="Wortman J."/>
            <person name="Nusbaum C."/>
            <person name="Birren B."/>
        </authorList>
    </citation>
    <scope>NUCLEOTIDE SEQUENCE [LARGE SCALE GENOMIC DNA]</scope>
    <source>
        <strain evidence="8">ATCC 31012 / DSM 23050 / BCRC 14357 / CCUG 45561 / CIP 110063 / KCTC 2702 / LMG 19082 / RAG-1</strain>
    </source>
</reference>
<feature type="transmembrane region" description="Helical" evidence="6">
    <location>
        <begin position="226"/>
        <end position="244"/>
    </location>
</feature>
<comment type="caution">
    <text evidence="7">The sequence shown here is derived from an EMBL/GenBank/DDBJ whole genome shotgun (WGS) entry which is preliminary data.</text>
</comment>
<dbReference type="GO" id="GO:0016765">
    <property type="term" value="F:transferase activity, transferring alkyl or aryl (other than methyl) groups"/>
    <property type="evidence" value="ECO:0007669"/>
    <property type="project" value="InterPro"/>
</dbReference>
<dbReference type="eggNOG" id="COG0382">
    <property type="taxonomic scope" value="Bacteria"/>
</dbReference>
<dbReference type="Gene3D" id="1.10.357.140">
    <property type="entry name" value="UbiA prenyltransferase"/>
    <property type="match status" value="1"/>
</dbReference>
<dbReference type="InterPro" id="IPR000537">
    <property type="entry name" value="UbiA_prenyltransferase"/>
</dbReference>
<feature type="transmembrane region" description="Helical" evidence="6">
    <location>
        <begin position="106"/>
        <end position="125"/>
    </location>
</feature>
<accession>N8YMM5</accession>
<dbReference type="GO" id="GO:0016020">
    <property type="term" value="C:membrane"/>
    <property type="evidence" value="ECO:0007669"/>
    <property type="project" value="UniProtKB-SubCell"/>
</dbReference>
<keyword evidence="3 6" id="KW-0812">Transmembrane</keyword>
<protein>
    <recommendedName>
        <fullName evidence="9">Decaprenyl-phosphate phosphoribosyltransferase</fullName>
    </recommendedName>
</protein>
<keyword evidence="8" id="KW-1185">Reference proteome</keyword>
<dbReference type="PANTHER" id="PTHR42723:SF1">
    <property type="entry name" value="CHLOROPHYLL SYNTHASE, CHLOROPLASTIC"/>
    <property type="match status" value="1"/>
</dbReference>
<dbReference type="HOGENOM" id="CLU_029423_0_1_6"/>
<dbReference type="InterPro" id="IPR050475">
    <property type="entry name" value="Prenyltransferase_related"/>
</dbReference>
<feature type="transmembrane region" description="Helical" evidence="6">
    <location>
        <begin position="17"/>
        <end position="33"/>
    </location>
</feature>
<evidence type="ECO:0000256" key="5">
    <source>
        <dbReference type="ARBA" id="ARBA00023136"/>
    </source>
</evidence>
<dbReference type="PATRIC" id="fig|1191460.12.peg.827"/>
<dbReference type="AlphaFoldDB" id="N8YMM5"/>
<name>N8YMM5_ACIVR</name>
<keyword evidence="4 6" id="KW-1133">Transmembrane helix</keyword>
<evidence type="ECO:0000313" key="8">
    <source>
        <dbReference type="Proteomes" id="UP000018445"/>
    </source>
</evidence>
<evidence type="ECO:0000256" key="2">
    <source>
        <dbReference type="ARBA" id="ARBA00022475"/>
    </source>
</evidence>
<evidence type="ECO:0008006" key="9">
    <source>
        <dbReference type="Google" id="ProtNLM"/>
    </source>
</evidence>
<dbReference type="PANTHER" id="PTHR42723">
    <property type="entry name" value="CHLOROPHYLL SYNTHASE"/>
    <property type="match status" value="1"/>
</dbReference>
<dbReference type="CDD" id="cd13963">
    <property type="entry name" value="PT_UbiA_2"/>
    <property type="match status" value="1"/>
</dbReference>
<dbReference type="EMBL" id="APPO01000008">
    <property type="protein sequence ID" value="ENV38077.1"/>
    <property type="molecule type" value="Genomic_DNA"/>
</dbReference>
<dbReference type="InterPro" id="IPR044878">
    <property type="entry name" value="UbiA_sf"/>
</dbReference>
<feature type="transmembrane region" description="Helical" evidence="6">
    <location>
        <begin position="137"/>
        <end position="155"/>
    </location>
</feature>
<gene>
    <name evidence="7" type="ORF">F959_00834</name>
</gene>